<dbReference type="Proteomes" id="UP000008974">
    <property type="component" value="Unassembled WGS sequence"/>
</dbReference>
<name>E1EYH1_GIAIA</name>
<dbReference type="VEuPathDB" id="GiardiaDB:GLP15_5110"/>
<evidence type="ECO:0000256" key="1">
    <source>
        <dbReference type="SAM" id="MobiDB-lite"/>
    </source>
</evidence>
<feature type="region of interest" description="Disordered" evidence="1">
    <location>
        <begin position="297"/>
        <end position="319"/>
    </location>
</feature>
<accession>E1EYH1</accession>
<dbReference type="EMBL" id="ACVC01000072">
    <property type="protein sequence ID" value="EFO64738.1"/>
    <property type="molecule type" value="Genomic_DNA"/>
</dbReference>
<organism evidence="2 3">
    <name type="scientific">Giardia intestinalis (strain P15)</name>
    <name type="common">Giardia lamblia</name>
    <dbReference type="NCBI Taxonomy" id="658858"/>
    <lineage>
        <taxon>Eukaryota</taxon>
        <taxon>Metamonada</taxon>
        <taxon>Diplomonadida</taxon>
        <taxon>Hexamitidae</taxon>
        <taxon>Giardiinae</taxon>
        <taxon>Giardia</taxon>
    </lineage>
</organism>
<comment type="caution">
    <text evidence="2">The sequence shown here is derived from an EMBL/GenBank/DDBJ whole genome shotgun (WGS) entry which is preliminary data.</text>
</comment>
<dbReference type="AlphaFoldDB" id="E1EYH1"/>
<evidence type="ECO:0000313" key="3">
    <source>
        <dbReference type="Proteomes" id="UP000008974"/>
    </source>
</evidence>
<reference evidence="2 3" key="1">
    <citation type="journal article" date="2010" name="BMC Genomics">
        <title>Genome analysis and comparative genomics of a Giardia intestinalis assemblage E isolate.</title>
        <authorList>
            <person name="Jerlstrom-Hultqvist J."/>
            <person name="Franzen O."/>
            <person name="Ankarklev J."/>
            <person name="Xu F."/>
            <person name="Nohynkova E."/>
            <person name="Andersson J.O."/>
            <person name="Svard S.G."/>
            <person name="Andersson B."/>
        </authorList>
    </citation>
    <scope>NUCLEOTIDE SEQUENCE [LARGE SCALE GENOMIC DNA]</scope>
    <source>
        <strain evidence="2 3">P15</strain>
    </source>
</reference>
<feature type="compositionally biased region" description="Basic and acidic residues" evidence="1">
    <location>
        <begin position="299"/>
        <end position="314"/>
    </location>
</feature>
<gene>
    <name evidence="2" type="ORF">GLP15_5110</name>
</gene>
<sequence>MWFGHDVGWIERGKTDDTGRDVSLHIYRYRVRGCLKKAYFFTLAVWGLEFTYLDNGLNTKNIMVFIPGELETFPNFRLFQIISLGHTNIEYSSFSFTIENMPFNDSNHILAFTGKQRPTQPGSSSASRYISRSSSIGHELNITLSQSYSPHNPSRIDCSMSFTLNQRVFLNDLSHHLLDRSNVYSILAKFVTNASLSNLYFDMKLSTNAHTEQGFIIYIGNDNYKLVEASYIKILLTSNLNPAQYFRHLINTTFDQLLLDIEHMSQDLNPQPDQPTQLSYKLPYKKDKKEDVVSNIQRTSEDQTNKHLNSESKRGSSGQAIETKSLAIFPSFDQLPRGSLAVSSSRFYKKQRFQRQSTHKTTQQGMVSLKQKGLKRGEELLIPELEKNINDPLHSIEDVFSSQLKDHLLIQNFDMYPIRQSSKQKHLRMRSAGAADDIFKELSDDSCLDELVNIQPYVKSEEAVSNQDTLLNQTNEESVDIIVDNVVMSSKNYLPVHKAQTENITSLWGQMTARELVHGGSV</sequence>
<evidence type="ECO:0000313" key="2">
    <source>
        <dbReference type="EMBL" id="EFO64738.1"/>
    </source>
</evidence>
<dbReference type="OMA" id="TIENMPF"/>
<dbReference type="OrthoDB" id="10257939at2759"/>
<proteinExistence type="predicted"/>
<protein>
    <submittedName>
        <fullName evidence="2">Uncharacterized protein</fullName>
    </submittedName>
</protein>